<protein>
    <submittedName>
        <fullName evidence="5">Sugar ABC transporter substrate-binding protein</fullName>
    </submittedName>
</protein>
<reference evidence="6" key="1">
    <citation type="journal article" date="2019" name="Int. J. Syst. Evol. Microbiol.">
        <title>The Global Catalogue of Microorganisms (GCM) 10K type strain sequencing project: providing services to taxonomists for standard genome sequencing and annotation.</title>
        <authorList>
            <consortium name="The Broad Institute Genomics Platform"/>
            <consortium name="The Broad Institute Genome Sequencing Center for Infectious Disease"/>
            <person name="Wu L."/>
            <person name="Ma J."/>
        </authorList>
    </citation>
    <scope>NUCLEOTIDE SEQUENCE [LARGE SCALE GENOMIC DNA]</scope>
    <source>
        <strain evidence="6">JCM 14718</strain>
    </source>
</reference>
<dbReference type="InterPro" id="IPR025997">
    <property type="entry name" value="SBP_2_dom"/>
</dbReference>
<comment type="subcellular location">
    <subcellularLocation>
        <location evidence="1">Cell envelope</location>
    </subcellularLocation>
</comment>
<keyword evidence="2 3" id="KW-0732">Signal</keyword>
<dbReference type="InterPro" id="IPR050555">
    <property type="entry name" value="Bact_Solute-Bind_Prot2"/>
</dbReference>
<dbReference type="InterPro" id="IPR028082">
    <property type="entry name" value="Peripla_BP_I"/>
</dbReference>
<proteinExistence type="predicted"/>
<dbReference type="Gene3D" id="3.40.50.2300">
    <property type="match status" value="2"/>
</dbReference>
<evidence type="ECO:0000313" key="5">
    <source>
        <dbReference type="EMBL" id="GAA1717502.1"/>
    </source>
</evidence>
<dbReference type="PANTHER" id="PTHR30036:SF1">
    <property type="entry name" value="D-XYLOSE-BINDING PERIPLASMIC PROTEIN"/>
    <property type="match status" value="1"/>
</dbReference>
<feature type="signal peptide" evidence="3">
    <location>
        <begin position="1"/>
        <end position="25"/>
    </location>
</feature>
<gene>
    <name evidence="5" type="ORF">GCM10009765_77520</name>
</gene>
<dbReference type="Proteomes" id="UP001500618">
    <property type="component" value="Unassembled WGS sequence"/>
</dbReference>
<evidence type="ECO:0000313" key="6">
    <source>
        <dbReference type="Proteomes" id="UP001500618"/>
    </source>
</evidence>
<dbReference type="SUPFAM" id="SSF53822">
    <property type="entry name" value="Periplasmic binding protein-like I"/>
    <property type="match status" value="1"/>
</dbReference>
<organism evidence="5 6">
    <name type="scientific">Fodinicola feengrottensis</name>
    <dbReference type="NCBI Taxonomy" id="435914"/>
    <lineage>
        <taxon>Bacteria</taxon>
        <taxon>Bacillati</taxon>
        <taxon>Actinomycetota</taxon>
        <taxon>Actinomycetes</taxon>
        <taxon>Mycobacteriales</taxon>
        <taxon>Fodinicola</taxon>
    </lineage>
</organism>
<evidence type="ECO:0000256" key="2">
    <source>
        <dbReference type="ARBA" id="ARBA00022729"/>
    </source>
</evidence>
<evidence type="ECO:0000259" key="4">
    <source>
        <dbReference type="Pfam" id="PF13407"/>
    </source>
</evidence>
<feature type="domain" description="Periplasmic binding protein" evidence="4">
    <location>
        <begin position="51"/>
        <end position="313"/>
    </location>
</feature>
<dbReference type="EMBL" id="BAAANY010000042">
    <property type="protein sequence ID" value="GAA1717502.1"/>
    <property type="molecule type" value="Genomic_DNA"/>
</dbReference>
<dbReference type="RefSeq" id="WP_279580269.1">
    <property type="nucleotide sequence ID" value="NZ_BAAANY010000042.1"/>
</dbReference>
<comment type="caution">
    <text evidence="5">The sequence shown here is derived from an EMBL/GenBank/DDBJ whole genome shotgun (WGS) entry which is preliminary data.</text>
</comment>
<accession>A0ABN2J3X6</accession>
<keyword evidence="6" id="KW-1185">Reference proteome</keyword>
<dbReference type="PROSITE" id="PS51257">
    <property type="entry name" value="PROKAR_LIPOPROTEIN"/>
    <property type="match status" value="1"/>
</dbReference>
<dbReference type="PANTHER" id="PTHR30036">
    <property type="entry name" value="D-XYLOSE-BINDING PERIPLASMIC PROTEIN"/>
    <property type="match status" value="1"/>
</dbReference>
<evidence type="ECO:0000256" key="3">
    <source>
        <dbReference type="SAM" id="SignalP"/>
    </source>
</evidence>
<evidence type="ECO:0000256" key="1">
    <source>
        <dbReference type="ARBA" id="ARBA00004196"/>
    </source>
</evidence>
<name>A0ABN2J3X6_9ACTN</name>
<feature type="chain" id="PRO_5047513659" evidence="3">
    <location>
        <begin position="26"/>
        <end position="374"/>
    </location>
</feature>
<dbReference type="Pfam" id="PF13407">
    <property type="entry name" value="Peripla_BP_4"/>
    <property type="match status" value="1"/>
</dbReference>
<sequence>MRITRLIGVRSALAVVAVAALVAAAGCGQAPQAGGGNSSGGAASVDAGFKIGLLLPESKTARYEKFDRPFIEADVKKLCPKCTIDYLNANQQASTQQQQVDTALANGDKVLILDSVNYKSIAGSVTKAKSQGVPVVAYDRLAEGPIGAYASFDNEKIGELQGTAFLTAISKGGDPKRGPVVVINGSPDDPNAALFKKGMHSVLDGKVTIGKEYDTPDWSPDQAQTEAQGAITALGAKKIIGIYAANDGTAGGAIAALKAAGATPVPPVTGQDAEVAGLQRIITGDQYATIYKSIKPQAEAAAGFAVALATGKKYDGATSTVDSGSAKGVPAVIVPAVTVTKDNIKDTVIKDGYWTVADICTAQYAAACKAAGLS</sequence>